<sequence>MNLILTSIVISAAVTGLMSLFTAWIERNGNLQNSRINTEPEFAKQVSELQEQNGKLIQENITLRGKIDSLQEQIDELNQTLKTLNGGK</sequence>
<reference evidence="2 4" key="1">
    <citation type="journal article" date="2015" name="Genome Announc.">
        <title>Expanding the biotechnology potential of lactobacilli through comparative genomics of 213 strains and associated genera.</title>
        <authorList>
            <person name="Sun Z."/>
            <person name="Harris H.M."/>
            <person name="McCann A."/>
            <person name="Guo C."/>
            <person name="Argimon S."/>
            <person name="Zhang W."/>
            <person name="Yang X."/>
            <person name="Jeffery I.B."/>
            <person name="Cooney J.C."/>
            <person name="Kagawa T.F."/>
            <person name="Liu W."/>
            <person name="Song Y."/>
            <person name="Salvetti E."/>
            <person name="Wrobel A."/>
            <person name="Rasinkangas P."/>
            <person name="Parkhill J."/>
            <person name="Rea M.C."/>
            <person name="O'Sullivan O."/>
            <person name="Ritari J."/>
            <person name="Douillard F.P."/>
            <person name="Paul Ross R."/>
            <person name="Yang R."/>
            <person name="Briner A.E."/>
            <person name="Felis G.E."/>
            <person name="de Vos W.M."/>
            <person name="Barrangou R."/>
            <person name="Klaenhammer T.R."/>
            <person name="Caufield P.W."/>
            <person name="Cui Y."/>
            <person name="Zhang H."/>
            <person name="O'Toole P.W."/>
        </authorList>
    </citation>
    <scope>NUCLEOTIDE SEQUENCE [LARGE SCALE GENOMIC DNA]</scope>
    <source>
        <strain evidence="2 4">DSM 22301</strain>
    </source>
</reference>
<evidence type="ECO:0000313" key="3">
    <source>
        <dbReference type="EMBL" id="SER17169.1"/>
    </source>
</evidence>
<evidence type="ECO:0000313" key="4">
    <source>
        <dbReference type="Proteomes" id="UP000051749"/>
    </source>
</evidence>
<dbReference type="PATRIC" id="fig|319653.3.peg.1896"/>
<organism evidence="2 4">
    <name type="scientific">Pediococcus ethanolidurans</name>
    <dbReference type="NCBI Taxonomy" id="319653"/>
    <lineage>
        <taxon>Bacteria</taxon>
        <taxon>Bacillati</taxon>
        <taxon>Bacillota</taxon>
        <taxon>Bacilli</taxon>
        <taxon>Lactobacillales</taxon>
        <taxon>Lactobacillaceae</taxon>
        <taxon>Pediococcus</taxon>
    </lineage>
</organism>
<comment type="caution">
    <text evidence="2">The sequence shown here is derived from an EMBL/GenBank/DDBJ whole genome shotgun (WGS) entry which is preliminary data.</text>
</comment>
<reference evidence="3 5" key="2">
    <citation type="submission" date="2016-10" db="EMBL/GenBank/DDBJ databases">
        <authorList>
            <person name="Varghese N."/>
            <person name="Submissions S."/>
        </authorList>
    </citation>
    <scope>NUCLEOTIDE SEQUENCE [LARGE SCALE GENOMIC DNA]</scope>
    <source>
        <strain evidence="3 5">CGMCC 1.3889</strain>
    </source>
</reference>
<evidence type="ECO:0000313" key="5">
    <source>
        <dbReference type="Proteomes" id="UP000182818"/>
    </source>
</evidence>
<dbReference type="EMBL" id="FOGK01000002">
    <property type="protein sequence ID" value="SER17169.1"/>
    <property type="molecule type" value="Genomic_DNA"/>
</dbReference>
<dbReference type="STRING" id="319653.SAMN04487973_102133"/>
<dbReference type="AlphaFoldDB" id="A0A0R2K9I7"/>
<protein>
    <submittedName>
        <fullName evidence="2">Uncharacterized protein</fullName>
    </submittedName>
</protein>
<evidence type="ECO:0000256" key="1">
    <source>
        <dbReference type="SAM" id="Coils"/>
    </source>
</evidence>
<dbReference type="RefSeq" id="WP_057805623.1">
    <property type="nucleotide sequence ID" value="NZ_BJYP01000011.1"/>
</dbReference>
<dbReference type="Proteomes" id="UP000182818">
    <property type="component" value="Unassembled WGS sequence"/>
</dbReference>
<dbReference type="EMBL" id="JQBY01000006">
    <property type="protein sequence ID" value="KRN82909.1"/>
    <property type="molecule type" value="Genomic_DNA"/>
</dbReference>
<proteinExistence type="predicted"/>
<evidence type="ECO:0000313" key="2">
    <source>
        <dbReference type="EMBL" id="KRN82909.1"/>
    </source>
</evidence>
<dbReference type="Proteomes" id="UP000051749">
    <property type="component" value="Unassembled WGS sequence"/>
</dbReference>
<keyword evidence="5" id="KW-1185">Reference proteome</keyword>
<dbReference type="GeneID" id="76043219"/>
<keyword evidence="1" id="KW-0175">Coiled coil</keyword>
<gene>
    <name evidence="2" type="ORF">IV87_GL001863</name>
    <name evidence="3" type="ORF">SAMN04487973_102133</name>
</gene>
<accession>A0A0R2K9I7</accession>
<name>A0A0R2K9I7_9LACO</name>
<feature type="coiled-coil region" evidence="1">
    <location>
        <begin position="60"/>
        <end position="87"/>
    </location>
</feature>